<proteinExistence type="predicted"/>
<dbReference type="InterPro" id="IPR023214">
    <property type="entry name" value="HAD_sf"/>
</dbReference>
<dbReference type="NCBIfam" id="TIGR00099">
    <property type="entry name" value="Cof-subfamily"/>
    <property type="match status" value="1"/>
</dbReference>
<dbReference type="PANTHER" id="PTHR10000:SF8">
    <property type="entry name" value="HAD SUPERFAMILY HYDROLASE-LIKE, TYPE 3"/>
    <property type="match status" value="1"/>
</dbReference>
<evidence type="ECO:0000313" key="1">
    <source>
        <dbReference type="EMBL" id="AMK54944.1"/>
    </source>
</evidence>
<dbReference type="SUPFAM" id="SSF56784">
    <property type="entry name" value="HAD-like"/>
    <property type="match status" value="1"/>
</dbReference>
<dbReference type="GO" id="GO:0000287">
    <property type="term" value="F:magnesium ion binding"/>
    <property type="evidence" value="ECO:0007669"/>
    <property type="project" value="TreeGrafter"/>
</dbReference>
<dbReference type="Gene3D" id="3.40.50.1000">
    <property type="entry name" value="HAD superfamily/HAD-like"/>
    <property type="match status" value="1"/>
</dbReference>
<dbReference type="GeneID" id="78478453"/>
<dbReference type="EMBL" id="CP011391">
    <property type="protein sequence ID" value="AMK54944.1"/>
    <property type="molecule type" value="Genomic_DNA"/>
</dbReference>
<dbReference type="OrthoDB" id="9781413at2"/>
<dbReference type="NCBIfam" id="TIGR01484">
    <property type="entry name" value="HAD-SF-IIB"/>
    <property type="match status" value="1"/>
</dbReference>
<dbReference type="SFLD" id="SFLDG01140">
    <property type="entry name" value="C2.B:_Phosphomannomutase_and_P"/>
    <property type="match status" value="1"/>
</dbReference>
<dbReference type="AlphaFoldDB" id="A0A140DWB7"/>
<dbReference type="GO" id="GO:0005829">
    <property type="term" value="C:cytosol"/>
    <property type="evidence" value="ECO:0007669"/>
    <property type="project" value="TreeGrafter"/>
</dbReference>
<dbReference type="SFLD" id="SFLDS00003">
    <property type="entry name" value="Haloacid_Dehalogenase"/>
    <property type="match status" value="1"/>
</dbReference>
<dbReference type="KEGG" id="fro:AALO17_18100"/>
<dbReference type="Proteomes" id="UP000069771">
    <property type="component" value="Chromosome"/>
</dbReference>
<sequence>MKPQYRLITCDLDETLLNTEKKVPAANVEAIAAARKEGVKFVCTTGRGFPSIQGTLQEIGTVDQPEEYTISFNGGVITENRDNRILHMEPMDFDLAKEIFRRGIAYDVCAHVYTPDTVWVYHINPGEIGFLQGRMEFREFTDTSLDFLEGQTIIKVLFENTDYSYLKSMEDMFHDIRNLVDISYSSNRYLEFNKKGVNKGAALLRLAELLEIPQSETIAIGDNFNDLSMIRTAGLGVGVANTHPDMNELCDVILSRTNDEGAVAEAIERFVLRS</sequence>
<dbReference type="STRING" id="1702221.AALO17_18100"/>
<dbReference type="GO" id="GO:0016791">
    <property type="term" value="F:phosphatase activity"/>
    <property type="evidence" value="ECO:0007669"/>
    <property type="project" value="UniProtKB-ARBA"/>
</dbReference>
<dbReference type="RefSeq" id="WP_067557995.1">
    <property type="nucleotide sequence ID" value="NZ_CAMTBT010000003.1"/>
</dbReference>
<keyword evidence="2" id="KW-1185">Reference proteome</keyword>
<protein>
    <submittedName>
        <fullName evidence="1">Cof-like hydrolase</fullName>
    </submittedName>
</protein>
<evidence type="ECO:0000313" key="2">
    <source>
        <dbReference type="Proteomes" id="UP000069771"/>
    </source>
</evidence>
<name>A0A140DWB7_9FIRM</name>
<organism evidence="1 2">
    <name type="scientific">Faecalibaculum rodentium</name>
    <dbReference type="NCBI Taxonomy" id="1702221"/>
    <lineage>
        <taxon>Bacteria</taxon>
        <taxon>Bacillati</taxon>
        <taxon>Bacillota</taxon>
        <taxon>Erysipelotrichia</taxon>
        <taxon>Erysipelotrichales</taxon>
        <taxon>Erysipelotrichaceae</taxon>
        <taxon>Faecalibaculum</taxon>
    </lineage>
</organism>
<dbReference type="InterPro" id="IPR006379">
    <property type="entry name" value="HAD-SF_hydro_IIB"/>
</dbReference>
<dbReference type="InterPro" id="IPR000150">
    <property type="entry name" value="Cof"/>
</dbReference>
<dbReference type="PANTHER" id="PTHR10000">
    <property type="entry name" value="PHOSPHOSERINE PHOSPHATASE"/>
    <property type="match status" value="1"/>
</dbReference>
<dbReference type="PATRIC" id="fig|1702221.3.peg.1765"/>
<keyword evidence="1" id="KW-0378">Hydrolase</keyword>
<gene>
    <name evidence="1" type="ORF">AALO17_18100</name>
</gene>
<dbReference type="Gene3D" id="3.30.1240.10">
    <property type="match status" value="1"/>
</dbReference>
<accession>A0A140DWB7</accession>
<dbReference type="InterPro" id="IPR036412">
    <property type="entry name" value="HAD-like_sf"/>
</dbReference>
<dbReference type="Pfam" id="PF08282">
    <property type="entry name" value="Hydrolase_3"/>
    <property type="match status" value="1"/>
</dbReference>
<reference evidence="1 2" key="1">
    <citation type="journal article" date="2016" name="Gut Pathog.">
        <title>Whole genome sequencing of "Faecalibaculum rodentium" ALO17, isolated from C57BL/6J laboratory mouse feces.</title>
        <authorList>
            <person name="Lim S."/>
            <person name="Chang D.H."/>
            <person name="Ahn S."/>
            <person name="Kim B.C."/>
        </authorList>
    </citation>
    <scope>NUCLEOTIDE SEQUENCE [LARGE SCALE GENOMIC DNA]</scope>
    <source>
        <strain evidence="1 2">Alo17</strain>
    </source>
</reference>